<proteinExistence type="predicted"/>
<dbReference type="EMBL" id="CM040992">
    <property type="protein sequence ID" value="MCJ8743013.1"/>
    <property type="molecule type" value="Genomic_DNA"/>
</dbReference>
<dbReference type="Proteomes" id="UP000830395">
    <property type="component" value="Chromosome 18"/>
</dbReference>
<sequence length="122" mass="13554">MELTKRISSFCALFRSMRCGTESQLRAFRLPRSLFCCQTPPTAAYVSEKKHGLDTRVTPDLSLAVHTVERLKKKKRIKEASRLLARHPCGSSCSAWTLAASLQDGWCGSDASHLLPYALADL</sequence>
<reference evidence="1" key="1">
    <citation type="submission" date="2020-02" db="EMBL/GenBank/DDBJ databases">
        <title>Genome sequencing of the panga catfish, Pangasius djambal.</title>
        <authorList>
            <person name="Wen M."/>
            <person name="Zahm M."/>
            <person name="Roques C."/>
            <person name="Cabau C."/>
            <person name="Klopp C."/>
            <person name="Donnadieu C."/>
            <person name="Jouanno E."/>
            <person name="Avarre J.-C."/>
            <person name="Campet M."/>
            <person name="Ha T."/>
            <person name="Dugue R."/>
            <person name="Lampietro C."/>
            <person name="Louis A."/>
            <person name="Herpin A."/>
            <person name="Echchiki A."/>
            <person name="Berthelot C."/>
            <person name="Parey E."/>
            <person name="Roest-Crollius H."/>
            <person name="Braasch I."/>
            <person name="Postlethwait J.H."/>
            <person name="Bobe J."/>
            <person name="Montfort J."/>
            <person name="Bouchez O."/>
            <person name="Begum T."/>
            <person name="Schartl M."/>
            <person name="Gustiano R."/>
            <person name="Guiguen Y."/>
        </authorList>
    </citation>
    <scope>NUCLEOTIDE SEQUENCE</scope>
    <source>
        <strain evidence="1">Pdj_M5554</strain>
    </source>
</reference>
<evidence type="ECO:0000313" key="1">
    <source>
        <dbReference type="EMBL" id="MCJ8743013.1"/>
    </source>
</evidence>
<name>A0ACC5Z5G8_9TELE</name>
<accession>A0ACC5Z5G8</accession>
<protein>
    <submittedName>
        <fullName evidence="1">Uncharacterized protein</fullName>
    </submittedName>
</protein>
<gene>
    <name evidence="1" type="ORF">PDJAM_G00088910</name>
</gene>
<organism evidence="1 2">
    <name type="scientific">Pangasius djambal</name>
    <dbReference type="NCBI Taxonomy" id="1691987"/>
    <lineage>
        <taxon>Eukaryota</taxon>
        <taxon>Metazoa</taxon>
        <taxon>Chordata</taxon>
        <taxon>Craniata</taxon>
        <taxon>Vertebrata</taxon>
        <taxon>Euteleostomi</taxon>
        <taxon>Actinopterygii</taxon>
        <taxon>Neopterygii</taxon>
        <taxon>Teleostei</taxon>
        <taxon>Ostariophysi</taxon>
        <taxon>Siluriformes</taxon>
        <taxon>Pangasiidae</taxon>
        <taxon>Pangasius</taxon>
    </lineage>
</organism>
<comment type="caution">
    <text evidence="1">The sequence shown here is derived from an EMBL/GenBank/DDBJ whole genome shotgun (WGS) entry which is preliminary data.</text>
</comment>
<evidence type="ECO:0000313" key="2">
    <source>
        <dbReference type="Proteomes" id="UP000830395"/>
    </source>
</evidence>
<keyword evidence="2" id="KW-1185">Reference proteome</keyword>